<evidence type="ECO:0000313" key="18">
    <source>
        <dbReference type="Ensembl" id="ENSSLUP00000050990.1"/>
    </source>
</evidence>
<dbReference type="InterPro" id="IPR037832">
    <property type="entry name" value="PH_Vav"/>
</dbReference>
<dbReference type="PROSITE" id="PS50021">
    <property type="entry name" value="CH"/>
    <property type="match status" value="1"/>
</dbReference>
<dbReference type="GO" id="GO:0005085">
    <property type="term" value="F:guanyl-nucleotide exchange factor activity"/>
    <property type="evidence" value="ECO:0007669"/>
    <property type="project" value="UniProtKB-KW"/>
</dbReference>
<dbReference type="Pfam" id="PF07653">
    <property type="entry name" value="SH3_2"/>
    <property type="match status" value="1"/>
</dbReference>
<evidence type="ECO:0000256" key="5">
    <source>
        <dbReference type="ARBA" id="ARBA00022737"/>
    </source>
</evidence>
<reference evidence="18" key="2">
    <citation type="submission" date="2025-09" db="UniProtKB">
        <authorList>
            <consortium name="Ensembl"/>
        </authorList>
    </citation>
    <scope>IDENTIFICATION</scope>
</reference>
<evidence type="ECO:0000259" key="12">
    <source>
        <dbReference type="PROSITE" id="PS50001"/>
    </source>
</evidence>
<evidence type="ECO:0000256" key="9">
    <source>
        <dbReference type="ARBA" id="ARBA00023288"/>
    </source>
</evidence>
<dbReference type="GO" id="GO:0035556">
    <property type="term" value="P:intracellular signal transduction"/>
    <property type="evidence" value="ECO:0007669"/>
    <property type="project" value="InterPro"/>
</dbReference>
<dbReference type="Gene3D" id="1.20.900.10">
    <property type="entry name" value="Dbl homology (DH) domain"/>
    <property type="match status" value="1"/>
</dbReference>
<evidence type="ECO:0000256" key="6">
    <source>
        <dbReference type="ARBA" id="ARBA00022771"/>
    </source>
</evidence>
<dbReference type="CDD" id="cd00160">
    <property type="entry name" value="RhoGEF"/>
    <property type="match status" value="1"/>
</dbReference>
<dbReference type="CDD" id="cd11978">
    <property type="entry name" value="SH3_VAV3_2"/>
    <property type="match status" value="1"/>
</dbReference>
<dbReference type="InterPro" id="IPR001715">
    <property type="entry name" value="CH_dom"/>
</dbReference>
<feature type="domain" description="DH" evidence="15">
    <location>
        <begin position="182"/>
        <end position="355"/>
    </location>
</feature>
<dbReference type="InterPro" id="IPR002219">
    <property type="entry name" value="PKC_DAG/PE"/>
</dbReference>
<keyword evidence="9" id="KW-0449">Lipoprotein</keyword>
<dbReference type="FunFam" id="1.10.418.10:FF:000019">
    <property type="entry name" value="Vav guanine nucleotide exchange factor 2"/>
    <property type="match status" value="1"/>
</dbReference>
<dbReference type="Gene3D" id="3.30.60.20">
    <property type="match status" value="1"/>
</dbReference>
<keyword evidence="2" id="KW-0597">Phosphoprotein</keyword>
<dbReference type="InterPro" id="IPR001849">
    <property type="entry name" value="PH_domain"/>
</dbReference>
<dbReference type="SMART" id="SM00033">
    <property type="entry name" value="CH"/>
    <property type="match status" value="1"/>
</dbReference>
<dbReference type="PRINTS" id="PR00452">
    <property type="entry name" value="SH3DOMAIN"/>
</dbReference>
<evidence type="ECO:0000256" key="7">
    <source>
        <dbReference type="ARBA" id="ARBA00022833"/>
    </source>
</evidence>
<dbReference type="GO" id="GO:0016477">
    <property type="term" value="P:cell migration"/>
    <property type="evidence" value="ECO:0007669"/>
    <property type="project" value="TreeGrafter"/>
</dbReference>
<dbReference type="CDD" id="cd01223">
    <property type="entry name" value="PH_Vav"/>
    <property type="match status" value="1"/>
</dbReference>
<evidence type="ECO:0000259" key="17">
    <source>
        <dbReference type="PROSITE" id="PS50081"/>
    </source>
</evidence>
<dbReference type="Pfam" id="PF00130">
    <property type="entry name" value="C1_1"/>
    <property type="match status" value="1"/>
</dbReference>
<dbReference type="PRINTS" id="PR01887">
    <property type="entry name" value="SPECTRNALPHA"/>
</dbReference>
<dbReference type="FunFam" id="2.30.29.30:FF:000050">
    <property type="entry name" value="Vav guanine nucleotide exchange factor 2"/>
    <property type="match status" value="1"/>
</dbReference>
<dbReference type="InterPro" id="IPR022613">
    <property type="entry name" value="CH_CAMSAP_2"/>
</dbReference>
<dbReference type="SMART" id="SM00325">
    <property type="entry name" value="RhoGEF"/>
    <property type="match status" value="1"/>
</dbReference>
<evidence type="ECO:0000259" key="16">
    <source>
        <dbReference type="PROSITE" id="PS50021"/>
    </source>
</evidence>
<dbReference type="SUPFAM" id="SSF48065">
    <property type="entry name" value="DBL homology domain (DH-domain)"/>
    <property type="match status" value="1"/>
</dbReference>
<dbReference type="GeneTree" id="ENSGT00940000155252"/>
<dbReference type="Gene3D" id="2.30.29.30">
    <property type="entry name" value="Pleckstrin-homology domain (PH domain)/Phosphotyrosine-binding domain (PTB)"/>
    <property type="match status" value="1"/>
</dbReference>
<dbReference type="SMART" id="SM00109">
    <property type="entry name" value="C1"/>
    <property type="match status" value="1"/>
</dbReference>
<evidence type="ECO:0000256" key="2">
    <source>
        <dbReference type="ARBA" id="ARBA00022553"/>
    </source>
</evidence>
<sequence length="754" mass="87404">MEYWRQCSLWLINCKVLPANHRVTWESAQVFDLAQTLRDGVLLCHLLNNLRPQSINLKEINLRPQMSQFLCLKNIRTFLAACSELFGMKKSELFEAFDLFDVRDFGKVRLLSVSLQRPFPSEDSVEHDDIYNHLEDLIDENGLEDEEDLYDCVYDDEDGGEIYEDLMKTEAIPPPKQAETDIRSCCLTEIKQTEEKYTETLESIEKHFMMPLTMFLSMAEMEKVFVNIPVSHYTVVRIMQAPWLPLSTSCCMCLIRPRLLIYGKYCSHVETAIASLDDICKDREDIRMKLEECSKRANHGKFTLRDLLVVPMQRVLKYHLLLQELVKHTQDATEKSNLRTALDAMKDLAQYVNEVKRDNETLREIDQYQKSIENLNQPLSNYGRPKGDGEVRVASVDKRAKQDRHIFLFDAAVIVCKRRGDNYEMKEVIDLHLFKITNNPTSDKENRKWSYGFYLTHNQGQSGFEFFFKTKELKKKWLDQFGMAISNIRPENATNNSHEFNMHTFERITSCNSCHMLLRGIFNQGYLCSKCGLGAHKECLGRFGSCGKTGNTLLMQELTVCIPLAGLPKMLVIRNYFGVPSPASGPALSIQTGDIIELICADLHSPWWQVRQTEIRLITYSMAHRYNNDVKHIKILTKEDCFYIAENKKFRSIFELIEYYKHHSLREGFRSLDTTLKFPYQEPENAAMHLFTPKVIGVAIARYDFSSRDTRELSLQEGDVVKIYTKSGANGWWRGEVNGRVGWFPSTYVEEGEE</sequence>
<keyword evidence="4" id="KW-0479">Metal-binding</keyword>
<keyword evidence="6" id="KW-0863">Zinc-finger</keyword>
<dbReference type="InterPro" id="IPR000980">
    <property type="entry name" value="SH2"/>
</dbReference>
<keyword evidence="19" id="KW-1185">Reference proteome</keyword>
<dbReference type="InterPro" id="IPR055251">
    <property type="entry name" value="SOS1_NGEF_PH"/>
</dbReference>
<feature type="domain" description="Phorbol-ester/DAG-type" evidence="17">
    <location>
        <begin position="497"/>
        <end position="546"/>
    </location>
</feature>
<dbReference type="Pfam" id="PF00017">
    <property type="entry name" value="SH2"/>
    <property type="match status" value="1"/>
</dbReference>
<dbReference type="SUPFAM" id="SSF50044">
    <property type="entry name" value="SH3-domain"/>
    <property type="match status" value="1"/>
</dbReference>
<dbReference type="GO" id="GO:0008270">
    <property type="term" value="F:zinc ion binding"/>
    <property type="evidence" value="ECO:0007669"/>
    <property type="project" value="UniProtKB-KW"/>
</dbReference>
<dbReference type="PROSITE" id="PS50002">
    <property type="entry name" value="SH3"/>
    <property type="match status" value="1"/>
</dbReference>
<dbReference type="InterPro" id="IPR001452">
    <property type="entry name" value="SH3_domain"/>
</dbReference>
<dbReference type="SUPFAM" id="SSF55550">
    <property type="entry name" value="SH2 domain"/>
    <property type="match status" value="1"/>
</dbReference>
<evidence type="ECO:0000259" key="14">
    <source>
        <dbReference type="PROSITE" id="PS50003"/>
    </source>
</evidence>
<evidence type="ECO:0000256" key="11">
    <source>
        <dbReference type="PROSITE-ProRule" id="PRU00192"/>
    </source>
</evidence>
<evidence type="ECO:0000256" key="8">
    <source>
        <dbReference type="ARBA" id="ARBA00022999"/>
    </source>
</evidence>
<dbReference type="InterPro" id="IPR035734">
    <property type="entry name" value="VAV3_SH3_2"/>
</dbReference>
<evidence type="ECO:0000259" key="13">
    <source>
        <dbReference type="PROSITE" id="PS50002"/>
    </source>
</evidence>
<dbReference type="Ensembl" id="ENSSLUT00000052495.1">
    <property type="protein sequence ID" value="ENSSLUP00000050990.1"/>
    <property type="gene ID" value="ENSSLUG00000021920.1"/>
</dbReference>
<protein>
    <submittedName>
        <fullName evidence="18">Vav guanine nucleotide exchange factor 3</fullName>
    </submittedName>
</protein>
<dbReference type="PROSITE" id="PS50001">
    <property type="entry name" value="SH2"/>
    <property type="match status" value="1"/>
</dbReference>
<keyword evidence="5" id="KW-0677">Repeat</keyword>
<proteinExistence type="predicted"/>
<reference evidence="18" key="1">
    <citation type="submission" date="2025-08" db="UniProtKB">
        <authorList>
            <consortium name="Ensembl"/>
        </authorList>
    </citation>
    <scope>IDENTIFICATION</scope>
</reference>
<feature type="domain" description="PH" evidence="14">
    <location>
        <begin position="384"/>
        <end position="486"/>
    </location>
</feature>
<dbReference type="InterPro" id="IPR036028">
    <property type="entry name" value="SH3-like_dom_sf"/>
</dbReference>
<dbReference type="InterPro" id="IPR011993">
    <property type="entry name" value="PH-like_dom_sf"/>
</dbReference>
<name>A0A8D0AEF9_SANLU</name>
<dbReference type="GO" id="GO:0005737">
    <property type="term" value="C:cytoplasm"/>
    <property type="evidence" value="ECO:0007669"/>
    <property type="project" value="TreeGrafter"/>
</dbReference>
<dbReference type="GO" id="GO:0005886">
    <property type="term" value="C:plasma membrane"/>
    <property type="evidence" value="ECO:0007669"/>
    <property type="project" value="TreeGrafter"/>
</dbReference>
<accession>A0A8D0AEF9</accession>
<gene>
    <name evidence="18" type="primary">LOC116046321</name>
</gene>
<dbReference type="Gene3D" id="3.30.505.10">
    <property type="entry name" value="SH2 domain"/>
    <property type="match status" value="1"/>
</dbReference>
<feature type="domain" description="SH3" evidence="13">
    <location>
        <begin position="694"/>
        <end position="754"/>
    </location>
</feature>
<evidence type="ECO:0000256" key="1">
    <source>
        <dbReference type="ARBA" id="ARBA00022443"/>
    </source>
</evidence>
<keyword evidence="7" id="KW-0862">Zinc</keyword>
<evidence type="ECO:0000256" key="4">
    <source>
        <dbReference type="ARBA" id="ARBA00022723"/>
    </source>
</evidence>
<keyword evidence="1 11" id="KW-0728">SH3 domain</keyword>
<dbReference type="PROSITE" id="PS50003">
    <property type="entry name" value="PH_DOMAIN"/>
    <property type="match status" value="1"/>
</dbReference>
<dbReference type="PANTHER" id="PTHR45818">
    <property type="entry name" value="PROTEIN VAV"/>
    <property type="match status" value="1"/>
</dbReference>
<dbReference type="Gene3D" id="2.30.30.40">
    <property type="entry name" value="SH3 Domains"/>
    <property type="match status" value="1"/>
</dbReference>
<dbReference type="Gene3D" id="1.10.418.10">
    <property type="entry name" value="Calponin-like domain"/>
    <property type="match status" value="1"/>
</dbReference>
<evidence type="ECO:0000256" key="3">
    <source>
        <dbReference type="ARBA" id="ARBA00022658"/>
    </source>
</evidence>
<dbReference type="InterPro" id="IPR035899">
    <property type="entry name" value="DBL_dom_sf"/>
</dbReference>
<dbReference type="Proteomes" id="UP000694568">
    <property type="component" value="Unplaced"/>
</dbReference>
<dbReference type="InterPro" id="IPR036860">
    <property type="entry name" value="SH2_dom_sf"/>
</dbReference>
<dbReference type="SUPFAM" id="SSF47576">
    <property type="entry name" value="Calponin-homology domain, CH-domain"/>
    <property type="match status" value="1"/>
</dbReference>
<keyword evidence="8 10" id="KW-0727">SH2 domain</keyword>
<dbReference type="SUPFAM" id="SSF50729">
    <property type="entry name" value="PH domain-like"/>
    <property type="match status" value="1"/>
</dbReference>
<dbReference type="PROSITE" id="PS50010">
    <property type="entry name" value="DH_2"/>
    <property type="match status" value="1"/>
</dbReference>
<dbReference type="Pfam" id="PF00621">
    <property type="entry name" value="RhoGEF"/>
    <property type="match status" value="1"/>
</dbReference>
<keyword evidence="3" id="KW-0344">Guanine-nucleotide releasing factor</keyword>
<dbReference type="FunFam" id="1.20.900.10:FF:000009">
    <property type="entry name" value="Vav guanine nucleotide exchange factor 1"/>
    <property type="match status" value="1"/>
</dbReference>
<dbReference type="SMART" id="SM00326">
    <property type="entry name" value="SH3"/>
    <property type="match status" value="1"/>
</dbReference>
<dbReference type="Pfam" id="PF11971">
    <property type="entry name" value="CAMSAP_CH"/>
    <property type="match status" value="1"/>
</dbReference>
<dbReference type="Pfam" id="PF22697">
    <property type="entry name" value="SOS1_NGEF_PH"/>
    <property type="match status" value="1"/>
</dbReference>
<dbReference type="SMART" id="SM00233">
    <property type="entry name" value="PH"/>
    <property type="match status" value="1"/>
</dbReference>
<evidence type="ECO:0000313" key="19">
    <source>
        <dbReference type="Proteomes" id="UP000694568"/>
    </source>
</evidence>
<dbReference type="PROSITE" id="PS50081">
    <property type="entry name" value="ZF_DAG_PE_2"/>
    <property type="match status" value="1"/>
</dbReference>
<evidence type="ECO:0000256" key="10">
    <source>
        <dbReference type="PROSITE-ProRule" id="PRU00191"/>
    </source>
</evidence>
<dbReference type="InterPro" id="IPR036872">
    <property type="entry name" value="CH_dom_sf"/>
</dbReference>
<dbReference type="InterPro" id="IPR000219">
    <property type="entry name" value="DH_dom"/>
</dbReference>
<dbReference type="PROSITE" id="PS00741">
    <property type="entry name" value="DH_1"/>
    <property type="match status" value="1"/>
</dbReference>
<dbReference type="FunFam" id="2.30.30.40:FF:000039">
    <property type="entry name" value="Vav guanine nucleotide exchange factor 3"/>
    <property type="match status" value="1"/>
</dbReference>
<feature type="domain" description="SH2" evidence="12">
    <location>
        <begin position="610"/>
        <end position="680"/>
    </location>
</feature>
<dbReference type="PROSITE" id="PS00479">
    <property type="entry name" value="ZF_DAG_PE_1"/>
    <property type="match status" value="1"/>
</dbReference>
<dbReference type="InterPro" id="IPR001331">
    <property type="entry name" value="GDS_CDC24_CS"/>
</dbReference>
<organism evidence="18 19">
    <name type="scientific">Sander lucioperca</name>
    <name type="common">Pike-perch</name>
    <name type="synonym">Perca lucioperca</name>
    <dbReference type="NCBI Taxonomy" id="283035"/>
    <lineage>
        <taxon>Eukaryota</taxon>
        <taxon>Metazoa</taxon>
        <taxon>Chordata</taxon>
        <taxon>Craniata</taxon>
        <taxon>Vertebrata</taxon>
        <taxon>Euteleostomi</taxon>
        <taxon>Actinopterygii</taxon>
        <taxon>Neopterygii</taxon>
        <taxon>Teleostei</taxon>
        <taxon>Neoteleostei</taxon>
        <taxon>Acanthomorphata</taxon>
        <taxon>Eupercaria</taxon>
        <taxon>Perciformes</taxon>
        <taxon>Percoidei</taxon>
        <taxon>Percidae</taxon>
        <taxon>Luciopercinae</taxon>
        <taxon>Sander</taxon>
    </lineage>
</organism>
<dbReference type="PANTHER" id="PTHR45818:SF1">
    <property type="entry name" value="GUANINE NUCLEOTIDE EXCHANGE FACTOR VAV3"/>
    <property type="match status" value="1"/>
</dbReference>
<feature type="domain" description="Calponin-homology (CH)" evidence="16">
    <location>
        <begin position="1"/>
        <end position="120"/>
    </location>
</feature>
<evidence type="ECO:0000259" key="15">
    <source>
        <dbReference type="PROSITE" id="PS50010"/>
    </source>
</evidence>
<dbReference type="AlphaFoldDB" id="A0A8D0AEF9"/>